<protein>
    <submittedName>
        <fullName evidence="1">Uncharacterized protein</fullName>
    </submittedName>
</protein>
<reference evidence="1 2" key="1">
    <citation type="submission" date="2011-10" db="EMBL/GenBank/DDBJ databases">
        <title>Whole genome sequence of Selenomonas ruminantium subsp. lactilytica TAM6421.</title>
        <authorList>
            <person name="Oguchi A."/>
            <person name="Ankai A."/>
            <person name="Kaneko J."/>
            <person name="Yamada-Narita S."/>
            <person name="Fukui S."/>
            <person name="Takahashi M."/>
            <person name="Onodera T."/>
            <person name="Kojima S."/>
            <person name="Fushimi T."/>
            <person name="Abe N."/>
            <person name="Kamio Y."/>
            <person name="Yamazaki S."/>
            <person name="Fujita N."/>
        </authorList>
    </citation>
    <scope>NUCLEOTIDE SEQUENCE [LARGE SCALE GENOMIC DNA]</scope>
    <source>
        <strain evidence="2">NBRC 103574 / TAM6421</strain>
        <plasmid evidence="1 2">pSRC3</plasmid>
    </source>
</reference>
<name>I0GWJ5_SELRL</name>
<evidence type="ECO:0000313" key="2">
    <source>
        <dbReference type="Proteomes" id="UP000007887"/>
    </source>
</evidence>
<proteinExistence type="predicted"/>
<accession>I0GWJ5</accession>
<dbReference type="RefSeq" id="WP_014426150.1">
    <property type="nucleotide sequence ID" value="NC_017073.1"/>
</dbReference>
<sequence length="85" mass="9796">MDRLEYEKNNITWCIAKLNKLCDYAYIQRCTHAAGNPLEKPHYQIVINGYAIESYHGFDELAGRISDFVNIFEAGHRVARGMDCL</sequence>
<geneLocation type="plasmid" evidence="1 2">
    <name>pSRC3</name>
</geneLocation>
<dbReference type="PATRIC" id="fig|927704.6.peg.3373"/>
<dbReference type="KEGG" id="sri:SELR_pSRC300590"/>
<dbReference type="HOGENOM" id="CLU_2510824_0_0_9"/>
<dbReference type="EMBL" id="AP012300">
    <property type="protein sequence ID" value="BAL85132.1"/>
    <property type="molecule type" value="Genomic_DNA"/>
</dbReference>
<gene>
    <name evidence="1" type="ordered locus">SELR_pSRC300590</name>
</gene>
<dbReference type="Proteomes" id="UP000007887">
    <property type="component" value="Plasmid pSRC3"/>
</dbReference>
<evidence type="ECO:0000313" key="1">
    <source>
        <dbReference type="EMBL" id="BAL85132.1"/>
    </source>
</evidence>
<dbReference type="AlphaFoldDB" id="I0GWJ5"/>
<organism evidence="1 2">
    <name type="scientific">Selenomonas ruminantium subsp. lactilytica (strain NBRC 103574 / TAM6421)</name>
    <dbReference type="NCBI Taxonomy" id="927704"/>
    <lineage>
        <taxon>Bacteria</taxon>
        <taxon>Bacillati</taxon>
        <taxon>Bacillota</taxon>
        <taxon>Negativicutes</taxon>
        <taxon>Selenomonadales</taxon>
        <taxon>Selenomonadaceae</taxon>
        <taxon>Selenomonas</taxon>
    </lineage>
</organism>
<keyword evidence="1" id="KW-0614">Plasmid</keyword>